<dbReference type="KEGG" id="aser:Asera_65260"/>
<dbReference type="AlphaFoldDB" id="A0A810LEP5"/>
<gene>
    <name evidence="1" type="ORF">Asera_65260</name>
</gene>
<name>A0A810LEP5_9ACTN</name>
<dbReference type="Proteomes" id="UP000680750">
    <property type="component" value="Chromosome"/>
</dbReference>
<sequence length="196" mass="21151">MAIVARMAVPRARTFDEAYLFMELRPCVCGEAQFDRQSDHSSTDGTFVVRYTGQCPSCGRSRSFTFELPPETPAISFDVEYGSGNAPSTLLDAGEWLGAAELFAVNADAVQSSGDLSDDDLSTVYHLLSAAAAATAEVLKFAPAGVGEVPEAAFWTPVGRLALQVAPERFRRDAIEAELADRRRALSDFEQRHGPG</sequence>
<reference evidence="1" key="1">
    <citation type="submission" date="2020-08" db="EMBL/GenBank/DDBJ databases">
        <title>Whole genome shotgun sequence of Actinocatenispora sera NBRC 101916.</title>
        <authorList>
            <person name="Komaki H."/>
            <person name="Tamura T."/>
        </authorList>
    </citation>
    <scope>NUCLEOTIDE SEQUENCE</scope>
    <source>
        <strain evidence="1">NBRC 101916</strain>
    </source>
</reference>
<evidence type="ECO:0000313" key="1">
    <source>
        <dbReference type="EMBL" id="BCJ32418.1"/>
    </source>
</evidence>
<accession>A0A810LEP5</accession>
<protein>
    <submittedName>
        <fullName evidence="1">Uncharacterized protein</fullName>
    </submittedName>
</protein>
<evidence type="ECO:0000313" key="2">
    <source>
        <dbReference type="Proteomes" id="UP000680750"/>
    </source>
</evidence>
<keyword evidence="2" id="KW-1185">Reference proteome</keyword>
<dbReference type="EMBL" id="AP023354">
    <property type="protein sequence ID" value="BCJ32418.1"/>
    <property type="molecule type" value="Genomic_DNA"/>
</dbReference>
<proteinExistence type="predicted"/>
<organism evidence="1 2">
    <name type="scientific">Actinocatenispora sera</name>
    <dbReference type="NCBI Taxonomy" id="390989"/>
    <lineage>
        <taxon>Bacteria</taxon>
        <taxon>Bacillati</taxon>
        <taxon>Actinomycetota</taxon>
        <taxon>Actinomycetes</taxon>
        <taxon>Micromonosporales</taxon>
        <taxon>Micromonosporaceae</taxon>
        <taxon>Actinocatenispora</taxon>
    </lineage>
</organism>